<name>A0A409W1W0_9AGAR</name>
<dbReference type="PANTHER" id="PTHR39476:SF1">
    <property type="entry name" value="NADH DEHYDROGENASE [UBIQUINONE] 1 BETA SUBCOMPLEX SUBUNIT 4"/>
    <property type="match status" value="1"/>
</dbReference>
<sequence length="78" mass="8978">MGHGPVKIDPAIERFSRMREDAYIGFRWTRRTTRTFALGFIVAPAIIYYLADTYTHKWDFRGKLKGQPLDIKEAAASS</sequence>
<accession>A0A409W1W0</accession>
<reference evidence="2 3" key="1">
    <citation type="journal article" date="2018" name="Evol. Lett.">
        <title>Horizontal gene cluster transfer increased hallucinogenic mushroom diversity.</title>
        <authorList>
            <person name="Reynolds H.T."/>
            <person name="Vijayakumar V."/>
            <person name="Gluck-Thaler E."/>
            <person name="Korotkin H.B."/>
            <person name="Matheny P.B."/>
            <person name="Slot J.C."/>
        </authorList>
    </citation>
    <scope>NUCLEOTIDE SEQUENCE [LARGE SCALE GENOMIC DNA]</scope>
    <source>
        <strain evidence="2 3">2629</strain>
    </source>
</reference>
<keyword evidence="3" id="KW-1185">Reference proteome</keyword>
<proteinExistence type="predicted"/>
<evidence type="ECO:0000313" key="3">
    <source>
        <dbReference type="Proteomes" id="UP000284842"/>
    </source>
</evidence>
<feature type="transmembrane region" description="Helical" evidence="1">
    <location>
        <begin position="35"/>
        <end position="51"/>
    </location>
</feature>
<dbReference type="EMBL" id="NHTK01005867">
    <property type="protein sequence ID" value="PPQ72492.1"/>
    <property type="molecule type" value="Genomic_DNA"/>
</dbReference>
<keyword evidence="1" id="KW-0812">Transmembrane</keyword>
<dbReference type="Proteomes" id="UP000284842">
    <property type="component" value="Unassembled WGS sequence"/>
</dbReference>
<organism evidence="2 3">
    <name type="scientific">Panaeolus cyanescens</name>
    <dbReference type="NCBI Taxonomy" id="181874"/>
    <lineage>
        <taxon>Eukaryota</taxon>
        <taxon>Fungi</taxon>
        <taxon>Dikarya</taxon>
        <taxon>Basidiomycota</taxon>
        <taxon>Agaricomycotina</taxon>
        <taxon>Agaricomycetes</taxon>
        <taxon>Agaricomycetidae</taxon>
        <taxon>Agaricales</taxon>
        <taxon>Agaricineae</taxon>
        <taxon>Galeropsidaceae</taxon>
        <taxon>Panaeolus</taxon>
    </lineage>
</organism>
<gene>
    <name evidence="2" type="ORF">CVT24_003255</name>
</gene>
<keyword evidence="1" id="KW-0472">Membrane</keyword>
<evidence type="ECO:0000313" key="2">
    <source>
        <dbReference type="EMBL" id="PPQ72492.1"/>
    </source>
</evidence>
<evidence type="ECO:0000256" key="1">
    <source>
        <dbReference type="SAM" id="Phobius"/>
    </source>
</evidence>
<dbReference type="OrthoDB" id="15108at2759"/>
<evidence type="ECO:0008006" key="4">
    <source>
        <dbReference type="Google" id="ProtNLM"/>
    </source>
</evidence>
<dbReference type="InParanoid" id="A0A409W1W0"/>
<dbReference type="STRING" id="181874.A0A409W1W0"/>
<comment type="caution">
    <text evidence="2">The sequence shown here is derived from an EMBL/GenBank/DDBJ whole genome shotgun (WGS) entry which is preliminary data.</text>
</comment>
<dbReference type="PANTHER" id="PTHR39476">
    <property type="entry name" value="NADH:UBIQUINONE OXIDOREDUCTASE 6.6KD SUBUNIT"/>
    <property type="match status" value="1"/>
</dbReference>
<keyword evidence="1" id="KW-1133">Transmembrane helix</keyword>
<protein>
    <recommendedName>
        <fullName evidence="4">NADH-ubiquinone oxidoreductase B15 subunit</fullName>
    </recommendedName>
</protein>
<dbReference type="AlphaFoldDB" id="A0A409W1W0"/>